<dbReference type="Proteomes" id="UP000029857">
    <property type="component" value="Unassembled WGS sequence"/>
</dbReference>
<dbReference type="EMBL" id="JRPJ02000039">
    <property type="protein sequence ID" value="TLE08916.1"/>
    <property type="molecule type" value="Genomic_DNA"/>
</dbReference>
<evidence type="ECO:0000313" key="1">
    <source>
        <dbReference type="EMBL" id="TLE08916.1"/>
    </source>
</evidence>
<name>A0A4U8U6R1_9HELI</name>
<sequence length="135" mass="15497">MRNDFVAKMLFVVMLCAALLYSGCYSPLIHLQSVGLAENDLLQTQDSIHTGDSMHSNDSIQADKKAQLLIFYKECSRNGSAWLYECQSIGLESMQQAIYLYYPNALLNNITMKFYPQKTYIRFEIDDSSVMQDIR</sequence>
<comment type="caution">
    <text evidence="1">The sequence shown here is derived from an EMBL/GenBank/DDBJ whole genome shotgun (WGS) entry which is preliminary data.</text>
</comment>
<evidence type="ECO:0000313" key="2">
    <source>
        <dbReference type="Proteomes" id="UP000029857"/>
    </source>
</evidence>
<protein>
    <submittedName>
        <fullName evidence="1">Uncharacterized protein</fullName>
    </submittedName>
</protein>
<reference evidence="1 2" key="1">
    <citation type="journal article" date="2014" name="Genome Announc.">
        <title>Draft genome sequences of eight enterohepatic helicobacter species isolated from both laboratory and wild rodents.</title>
        <authorList>
            <person name="Sheh A."/>
            <person name="Shen Z."/>
            <person name="Fox J.G."/>
        </authorList>
    </citation>
    <scope>NUCLEOTIDE SEQUENCE [LARGE SCALE GENOMIC DNA]</scope>
    <source>
        <strain evidence="1 2">ATCC 49320</strain>
    </source>
</reference>
<accession>A0A4U8U6R1</accession>
<dbReference type="RefSeq" id="WP_034565541.1">
    <property type="nucleotide sequence ID" value="NZ_CAMCCI010000034.1"/>
</dbReference>
<organism evidence="1 2">
    <name type="scientific">Helicobacter bilis</name>
    <dbReference type="NCBI Taxonomy" id="37372"/>
    <lineage>
        <taxon>Bacteria</taxon>
        <taxon>Pseudomonadati</taxon>
        <taxon>Campylobacterota</taxon>
        <taxon>Epsilonproteobacteria</taxon>
        <taxon>Campylobacterales</taxon>
        <taxon>Helicobacteraceae</taxon>
        <taxon>Helicobacter</taxon>
    </lineage>
</organism>
<gene>
    <name evidence="1" type="ORF">LS79_009005</name>
</gene>
<proteinExistence type="predicted"/>
<dbReference type="AlphaFoldDB" id="A0A4U8U6R1"/>